<evidence type="ECO:0000256" key="10">
    <source>
        <dbReference type="ARBA" id="ARBA00023201"/>
    </source>
</evidence>
<keyword evidence="3" id="KW-0813">Transport</keyword>
<dbReference type="AlphaFoldDB" id="T1IVN9"/>
<keyword evidence="8" id="KW-0406">Ion transport</keyword>
<keyword evidence="9 12" id="KW-0472">Membrane</keyword>
<protein>
    <recommendedName>
        <fullName evidence="15">Sodium-coupled monocarboxylate transporter 1</fullName>
    </recommendedName>
</protein>
<dbReference type="PhylomeDB" id="T1IVN9"/>
<dbReference type="PANTHER" id="PTHR42985">
    <property type="entry name" value="SODIUM-COUPLED MONOCARBOXYLATE TRANSPORTER"/>
    <property type="match status" value="1"/>
</dbReference>
<evidence type="ECO:0000313" key="13">
    <source>
        <dbReference type="EnsemblMetazoa" id="SMAR005240-PA"/>
    </source>
</evidence>
<evidence type="ECO:0000256" key="8">
    <source>
        <dbReference type="ARBA" id="ARBA00023065"/>
    </source>
</evidence>
<evidence type="ECO:0000256" key="6">
    <source>
        <dbReference type="ARBA" id="ARBA00022989"/>
    </source>
</evidence>
<dbReference type="InterPro" id="IPR038377">
    <property type="entry name" value="Na/Glc_symporter_sf"/>
</dbReference>
<keyword evidence="4" id="KW-1003">Cell membrane</keyword>
<feature type="transmembrane region" description="Helical" evidence="12">
    <location>
        <begin position="162"/>
        <end position="182"/>
    </location>
</feature>
<reference evidence="13" key="2">
    <citation type="submission" date="2015-02" db="UniProtKB">
        <authorList>
            <consortium name="EnsemblMetazoa"/>
        </authorList>
    </citation>
    <scope>IDENTIFICATION</scope>
</reference>
<dbReference type="GO" id="GO:0005886">
    <property type="term" value="C:plasma membrane"/>
    <property type="evidence" value="ECO:0007669"/>
    <property type="project" value="UniProtKB-SubCell"/>
</dbReference>
<dbReference type="EMBL" id="JH431589">
    <property type="status" value="NOT_ANNOTATED_CDS"/>
    <property type="molecule type" value="Genomic_DNA"/>
</dbReference>
<dbReference type="PROSITE" id="PS50283">
    <property type="entry name" value="NA_SOLUT_SYMP_3"/>
    <property type="match status" value="1"/>
</dbReference>
<feature type="transmembrane region" description="Helical" evidence="12">
    <location>
        <begin position="12"/>
        <end position="34"/>
    </location>
</feature>
<feature type="transmembrane region" description="Helical" evidence="12">
    <location>
        <begin position="386"/>
        <end position="405"/>
    </location>
</feature>
<dbReference type="InterPro" id="IPR001734">
    <property type="entry name" value="Na/solute_symporter"/>
</dbReference>
<dbReference type="PANTHER" id="PTHR42985:SF40">
    <property type="entry name" value="LD47995P-RELATED"/>
    <property type="match status" value="1"/>
</dbReference>
<feature type="transmembrane region" description="Helical" evidence="12">
    <location>
        <begin position="55"/>
        <end position="73"/>
    </location>
</feature>
<evidence type="ECO:0000256" key="4">
    <source>
        <dbReference type="ARBA" id="ARBA00022475"/>
    </source>
</evidence>
<evidence type="ECO:0008006" key="15">
    <source>
        <dbReference type="Google" id="ProtNLM"/>
    </source>
</evidence>
<feature type="transmembrane region" description="Helical" evidence="12">
    <location>
        <begin position="85"/>
        <end position="108"/>
    </location>
</feature>
<feature type="transmembrane region" description="Helical" evidence="12">
    <location>
        <begin position="340"/>
        <end position="365"/>
    </location>
</feature>
<dbReference type="GO" id="GO:0015293">
    <property type="term" value="F:symporter activity"/>
    <property type="evidence" value="ECO:0007669"/>
    <property type="project" value="TreeGrafter"/>
</dbReference>
<dbReference type="Pfam" id="PF00474">
    <property type="entry name" value="SSF"/>
    <property type="match status" value="1"/>
</dbReference>
<keyword evidence="5 12" id="KW-0812">Transmembrane</keyword>
<organism evidence="13 14">
    <name type="scientific">Strigamia maritima</name>
    <name type="common">European centipede</name>
    <name type="synonym">Geophilus maritimus</name>
    <dbReference type="NCBI Taxonomy" id="126957"/>
    <lineage>
        <taxon>Eukaryota</taxon>
        <taxon>Metazoa</taxon>
        <taxon>Ecdysozoa</taxon>
        <taxon>Arthropoda</taxon>
        <taxon>Myriapoda</taxon>
        <taxon>Chilopoda</taxon>
        <taxon>Pleurostigmophora</taxon>
        <taxon>Geophilomorpha</taxon>
        <taxon>Linotaeniidae</taxon>
        <taxon>Strigamia</taxon>
    </lineage>
</organism>
<name>T1IVN9_STRMM</name>
<evidence type="ECO:0000256" key="12">
    <source>
        <dbReference type="SAM" id="Phobius"/>
    </source>
</evidence>
<keyword evidence="6 12" id="KW-1133">Transmembrane helix</keyword>
<sequence length="601" mass="67115">MSSSGDATHFHLVDYVIFILMLCVSVCIGLFYACTGDKQRTASEYLMGNRNMGKFPIAMSLLASFMSSIAMLGMPSEIYAYGIQYYYMCFGVLLALPAAIYIFIPVFYKLRLTSTHEYIELRFNRSLRYIGSVLFILAMTIYAAFVIYGPAISLRQVTGMNIWWSIATIGIIGTFYTAVGGIKAVMWTDVVQGTLMIGALLMICVKGTIDVGGVSTIIEKNLEGRRLDSYDFSFDPRVRYTFWGSTLAPFLSWAVVYGVYQTQVQRYLSAPTMKDAQNSVWWNIPGLVLMYSLCCYIGFILYARYWHCDPLVNEQIDVPDQIAPFFVMETMSKYPGLPGLYVAGVFSGSLSTVSSVFNSLSAIVLEDFIRMTKRWRDITEEQGATISKIIALSFGVICLILASLGDLLGSVIQSSTYNINVFTATLFGIFVLGLFFPWTTSLGTLIGVGAGMIFGFWLSIGSQMYHYVHPRPPISIEACEIVNSTIKAFSLSNLTSVTPVSDETVYDLYKISYLWISPFVIFVVVTVGLIASFATGPNELNAIDPKLLSPVTRYMLKKIYGAKYKDEDYEIGDEGLKEPWLHENGFANKIELPINMNYLVK</sequence>
<evidence type="ECO:0000256" key="11">
    <source>
        <dbReference type="RuleBase" id="RU362091"/>
    </source>
</evidence>
<evidence type="ECO:0000256" key="9">
    <source>
        <dbReference type="ARBA" id="ARBA00023136"/>
    </source>
</evidence>
<dbReference type="CDD" id="cd11492">
    <property type="entry name" value="SLC5sbd_NIS-SMVT"/>
    <property type="match status" value="1"/>
</dbReference>
<evidence type="ECO:0000256" key="3">
    <source>
        <dbReference type="ARBA" id="ARBA00022448"/>
    </source>
</evidence>
<keyword evidence="7" id="KW-0915">Sodium</keyword>
<dbReference type="EnsemblMetazoa" id="SMAR005240-RA">
    <property type="protein sequence ID" value="SMAR005240-PA"/>
    <property type="gene ID" value="SMAR005240"/>
</dbReference>
<dbReference type="Gene3D" id="1.20.1730.10">
    <property type="entry name" value="Sodium/glucose cotransporter"/>
    <property type="match status" value="1"/>
</dbReference>
<dbReference type="InterPro" id="IPR051163">
    <property type="entry name" value="Sodium:Solute_Symporter_SSF"/>
</dbReference>
<feature type="transmembrane region" description="Helical" evidence="12">
    <location>
        <begin position="194"/>
        <end position="218"/>
    </location>
</feature>
<feature type="transmembrane region" description="Helical" evidence="12">
    <location>
        <begin position="442"/>
        <end position="460"/>
    </location>
</feature>
<dbReference type="GO" id="GO:0006814">
    <property type="term" value="P:sodium ion transport"/>
    <property type="evidence" value="ECO:0007669"/>
    <property type="project" value="UniProtKB-KW"/>
</dbReference>
<proteinExistence type="inferred from homology"/>
<dbReference type="STRING" id="126957.T1IVN9"/>
<dbReference type="HOGENOM" id="CLU_018808_11_1_1"/>
<feature type="transmembrane region" description="Helical" evidence="12">
    <location>
        <begin position="417"/>
        <end position="435"/>
    </location>
</feature>
<keyword evidence="14" id="KW-1185">Reference proteome</keyword>
<feature type="transmembrane region" description="Helical" evidence="12">
    <location>
        <begin position="280"/>
        <end position="303"/>
    </location>
</feature>
<dbReference type="NCBIfam" id="TIGR00813">
    <property type="entry name" value="sss"/>
    <property type="match status" value="1"/>
</dbReference>
<accession>T1IVN9</accession>
<evidence type="ECO:0000256" key="7">
    <source>
        <dbReference type="ARBA" id="ARBA00023053"/>
    </source>
</evidence>
<keyword evidence="10" id="KW-0739">Sodium transport</keyword>
<evidence type="ECO:0000256" key="5">
    <source>
        <dbReference type="ARBA" id="ARBA00022692"/>
    </source>
</evidence>
<reference evidence="14" key="1">
    <citation type="submission" date="2011-05" db="EMBL/GenBank/DDBJ databases">
        <authorList>
            <person name="Richards S.R."/>
            <person name="Qu J."/>
            <person name="Jiang H."/>
            <person name="Jhangiani S.N."/>
            <person name="Agravi P."/>
            <person name="Goodspeed R."/>
            <person name="Gross S."/>
            <person name="Mandapat C."/>
            <person name="Jackson L."/>
            <person name="Mathew T."/>
            <person name="Pu L."/>
            <person name="Thornton R."/>
            <person name="Saada N."/>
            <person name="Wilczek-Boney K.B."/>
            <person name="Lee S."/>
            <person name="Kovar C."/>
            <person name="Wu Y."/>
            <person name="Scherer S.E."/>
            <person name="Worley K.C."/>
            <person name="Muzny D.M."/>
            <person name="Gibbs R."/>
        </authorList>
    </citation>
    <scope>NUCLEOTIDE SEQUENCE</scope>
    <source>
        <strain evidence="14">Brora</strain>
    </source>
</reference>
<feature type="transmembrane region" description="Helical" evidence="12">
    <location>
        <begin position="513"/>
        <end position="534"/>
    </location>
</feature>
<dbReference type="Proteomes" id="UP000014500">
    <property type="component" value="Unassembled WGS sequence"/>
</dbReference>
<evidence type="ECO:0000313" key="14">
    <source>
        <dbReference type="Proteomes" id="UP000014500"/>
    </source>
</evidence>
<dbReference type="eggNOG" id="KOG2349">
    <property type="taxonomic scope" value="Eukaryota"/>
</dbReference>
<comment type="similarity">
    <text evidence="2 11">Belongs to the sodium:solute symporter (SSF) (TC 2.A.21) family.</text>
</comment>
<feature type="transmembrane region" description="Helical" evidence="12">
    <location>
        <begin position="238"/>
        <end position="260"/>
    </location>
</feature>
<evidence type="ECO:0000256" key="2">
    <source>
        <dbReference type="ARBA" id="ARBA00006434"/>
    </source>
</evidence>
<feature type="transmembrane region" description="Helical" evidence="12">
    <location>
        <begin position="129"/>
        <end position="150"/>
    </location>
</feature>
<comment type="subcellular location">
    <subcellularLocation>
        <location evidence="1">Cell membrane</location>
        <topology evidence="1">Multi-pass membrane protein</topology>
    </subcellularLocation>
</comment>
<dbReference type="OMA" id="THEYIEL"/>
<evidence type="ECO:0000256" key="1">
    <source>
        <dbReference type="ARBA" id="ARBA00004651"/>
    </source>
</evidence>